<protein>
    <recommendedName>
        <fullName evidence="3">Aminoglycoside phosphotransferase domain-containing protein</fullName>
    </recommendedName>
</protein>
<organism evidence="1 2">
    <name type="scientific">Aspergillus flavus (strain ATCC 200026 / FGSC A1120 / IAM 13836 / NRRL 3357 / JCM 12722 / SRRC 167)</name>
    <dbReference type="NCBI Taxonomy" id="332952"/>
    <lineage>
        <taxon>Eukaryota</taxon>
        <taxon>Fungi</taxon>
        <taxon>Dikarya</taxon>
        <taxon>Ascomycota</taxon>
        <taxon>Pezizomycotina</taxon>
        <taxon>Eurotiomycetes</taxon>
        <taxon>Eurotiomycetidae</taxon>
        <taxon>Eurotiales</taxon>
        <taxon>Aspergillaceae</taxon>
        <taxon>Aspergillus</taxon>
        <taxon>Aspergillus subgen. Circumdati</taxon>
    </lineage>
</organism>
<gene>
    <name evidence="1" type="ORF">F9C07_2285549</name>
</gene>
<evidence type="ECO:0008006" key="3">
    <source>
        <dbReference type="Google" id="ProtNLM"/>
    </source>
</evidence>
<dbReference type="InterPro" id="IPR011009">
    <property type="entry name" value="Kinase-like_dom_sf"/>
</dbReference>
<dbReference type="PANTHER" id="PTHR21310">
    <property type="entry name" value="AMINOGLYCOSIDE PHOSPHOTRANSFERASE-RELATED-RELATED"/>
    <property type="match status" value="1"/>
</dbReference>
<sequence length="305" mass="34662">MVQPGYSAYLVLAAFLLNADEKIAMEVEALHVIRKKTSLPVPEVSAWGLARENQLCLGPFILLNFKNGICLGEVLGGGSSRLIREDIRDTDIEFVYRQMAHFMFQFYRIDFSQIGSLPTLKTKFPAPGHPLTWKAHEILRVGGVDTWFVVRVARYWRQLPLQPNSIAGPHSARSRYASLKILESLIPELTHPTYDRGPFKLICDDFGLGNVIVRSKDDLTITGVVDMEWVYAGPAQLFGSAPWWLLMDRPLNEEWDFEEDDAPEATDRYLKCLEIFIRVLSDEEGKMTGNGRKELTELVKRSKDS</sequence>
<dbReference type="VEuPathDB" id="FungiDB:F9C07_2285549"/>
<dbReference type="Gene3D" id="3.90.1200.10">
    <property type="match status" value="1"/>
</dbReference>
<name>A0A7U2QUJ7_ASPFN</name>
<dbReference type="Proteomes" id="UP000596276">
    <property type="component" value="Chromosome 5"/>
</dbReference>
<dbReference type="AlphaFoldDB" id="A0A7U2QUJ7"/>
<evidence type="ECO:0000313" key="2">
    <source>
        <dbReference type="Proteomes" id="UP000596276"/>
    </source>
</evidence>
<dbReference type="SUPFAM" id="SSF56112">
    <property type="entry name" value="Protein kinase-like (PK-like)"/>
    <property type="match status" value="1"/>
</dbReference>
<accession>A0A7U2QUJ7</accession>
<dbReference type="OMA" id="VYRQMAH"/>
<keyword evidence="2" id="KW-1185">Reference proteome</keyword>
<dbReference type="VEuPathDB" id="FungiDB:AFLA_009813"/>
<dbReference type="EMBL" id="CP044621">
    <property type="protein sequence ID" value="QRD85004.1"/>
    <property type="molecule type" value="Genomic_DNA"/>
</dbReference>
<dbReference type="InterPro" id="IPR051678">
    <property type="entry name" value="AGP_Transferase"/>
</dbReference>
<reference evidence="2" key="1">
    <citation type="journal article" date="2021" name="G3 (Bethesda)">
        <title>Chromosome assembled and annotated genome sequence of Aspergillus flavus NRRL 3357.</title>
        <authorList>
            <person name="Skerker J.M."/>
            <person name="Pianalto K.M."/>
            <person name="Mondo S.J."/>
            <person name="Yang K."/>
            <person name="Arkin A.P."/>
            <person name="Keller N.P."/>
            <person name="Grigoriev I.V."/>
            <person name="Louise Glass N.L."/>
        </authorList>
    </citation>
    <scope>NUCLEOTIDE SEQUENCE [LARGE SCALE GENOMIC DNA]</scope>
    <source>
        <strain evidence="2">ATCC 200026 / FGSC A1120 / IAM 13836 / NRRL 3357 / JCM 12722 / SRRC 167</strain>
    </source>
</reference>
<evidence type="ECO:0000313" key="1">
    <source>
        <dbReference type="EMBL" id="QRD85004.1"/>
    </source>
</evidence>
<dbReference type="PANTHER" id="PTHR21310:SF37">
    <property type="entry name" value="AMINOGLYCOSIDE PHOSPHOTRANSFERASE DOMAIN-CONTAINING PROTEIN"/>
    <property type="match status" value="1"/>
</dbReference>
<proteinExistence type="predicted"/>